<keyword evidence="3" id="KW-0472">Membrane</keyword>
<evidence type="ECO:0000256" key="2">
    <source>
        <dbReference type="SAM" id="MobiDB-lite"/>
    </source>
</evidence>
<dbReference type="KEGG" id="hut:Huta_2713"/>
<dbReference type="PANTHER" id="PTHR40606">
    <property type="match status" value="1"/>
</dbReference>
<reference evidence="6 7" key="1">
    <citation type="journal article" date="2009" name="Stand. Genomic Sci.">
        <title>Complete genome sequence of Halorhabdus utahensis type strain (AX-2).</title>
        <authorList>
            <person name="Anderson I."/>
            <person name="Tindall B.J."/>
            <person name="Pomrenke H."/>
            <person name="Goker M."/>
            <person name="Lapidus A."/>
            <person name="Nolan M."/>
            <person name="Copeland A."/>
            <person name="Glavina Del Rio T."/>
            <person name="Chen F."/>
            <person name="Tice H."/>
            <person name="Cheng J.F."/>
            <person name="Lucas S."/>
            <person name="Chertkov O."/>
            <person name="Bruce D."/>
            <person name="Brettin T."/>
            <person name="Detter J.C."/>
            <person name="Han C."/>
            <person name="Goodwin L."/>
            <person name="Land M."/>
            <person name="Hauser L."/>
            <person name="Chang Y.J."/>
            <person name="Jeffries C.D."/>
            <person name="Pitluck S."/>
            <person name="Pati A."/>
            <person name="Mavromatis K."/>
            <person name="Ivanova N."/>
            <person name="Ovchinnikova G."/>
            <person name="Chen A."/>
            <person name="Palaniappan K."/>
            <person name="Chain P."/>
            <person name="Rohde M."/>
            <person name="Bristow J."/>
            <person name="Eisen J.A."/>
            <person name="Markowitz V."/>
            <person name="Hugenholtz P."/>
            <person name="Kyrpides N.C."/>
            <person name="Klenk H.P."/>
        </authorList>
    </citation>
    <scope>NUCLEOTIDE SEQUENCE [LARGE SCALE GENOMIC DNA]</scope>
    <source>
        <strain evidence="7">DSM 12940 / JCM 11049 / AX-2</strain>
    </source>
</reference>
<dbReference type="Gene3D" id="2.30.29.80">
    <property type="match status" value="3"/>
</dbReference>
<dbReference type="Pfam" id="PF23600">
    <property type="entry name" value="CdpA_N"/>
    <property type="match status" value="1"/>
</dbReference>
<feature type="domain" description="DUF1508" evidence="4">
    <location>
        <begin position="415"/>
        <end position="461"/>
    </location>
</feature>
<keyword evidence="7" id="KW-1185">Reference proteome</keyword>
<dbReference type="OrthoDB" id="108721at2157"/>
<evidence type="ECO:0000256" key="1">
    <source>
        <dbReference type="SAM" id="Coils"/>
    </source>
</evidence>
<dbReference type="InterPro" id="IPR036913">
    <property type="entry name" value="YegP-like_sf"/>
</dbReference>
<gene>
    <name evidence="6" type="ordered locus">Huta_2713</name>
</gene>
<feature type="domain" description="DUF1508" evidence="4">
    <location>
        <begin position="226"/>
        <end position="272"/>
    </location>
</feature>
<evidence type="ECO:0000313" key="7">
    <source>
        <dbReference type="Proteomes" id="UP000002071"/>
    </source>
</evidence>
<feature type="domain" description="DUF1508" evidence="4">
    <location>
        <begin position="474"/>
        <end position="522"/>
    </location>
</feature>
<dbReference type="eggNOG" id="arCOG06550">
    <property type="taxonomic scope" value="Archaea"/>
</dbReference>
<dbReference type="eggNOG" id="arCOG02827">
    <property type="taxonomic scope" value="Archaea"/>
</dbReference>
<proteinExistence type="predicted"/>
<feature type="transmembrane region" description="Helical" evidence="3">
    <location>
        <begin position="84"/>
        <end position="108"/>
    </location>
</feature>
<dbReference type="InterPro" id="IPR051141">
    <property type="entry name" value="UPF0339_domain"/>
</dbReference>
<dbReference type="Pfam" id="PF07411">
    <property type="entry name" value="DUF1508"/>
    <property type="match status" value="5"/>
</dbReference>
<dbReference type="STRING" id="519442.Huta_2713"/>
<evidence type="ECO:0008006" key="8">
    <source>
        <dbReference type="Google" id="ProtNLM"/>
    </source>
</evidence>
<dbReference type="SUPFAM" id="SSF160113">
    <property type="entry name" value="YegP-like"/>
    <property type="match status" value="5"/>
</dbReference>
<organism evidence="6 7">
    <name type="scientific">Halorhabdus utahensis (strain DSM 12940 / JCM 11049 / AX-2)</name>
    <dbReference type="NCBI Taxonomy" id="519442"/>
    <lineage>
        <taxon>Archaea</taxon>
        <taxon>Methanobacteriati</taxon>
        <taxon>Methanobacteriota</taxon>
        <taxon>Stenosarchaea group</taxon>
        <taxon>Halobacteria</taxon>
        <taxon>Halobacteriales</taxon>
        <taxon>Haloarculaceae</taxon>
        <taxon>Halorhabdus</taxon>
    </lineage>
</organism>
<keyword evidence="3" id="KW-0812">Transmembrane</keyword>
<protein>
    <recommendedName>
        <fullName evidence="8">DUF1508 domain-containing protein</fullName>
    </recommendedName>
</protein>
<feature type="domain" description="DUF1508" evidence="4">
    <location>
        <begin position="305"/>
        <end position="350"/>
    </location>
</feature>
<dbReference type="EMBL" id="CP001687">
    <property type="protein sequence ID" value="ACV12874.1"/>
    <property type="molecule type" value="Genomic_DNA"/>
</dbReference>
<evidence type="ECO:0000259" key="5">
    <source>
        <dbReference type="Pfam" id="PF23600"/>
    </source>
</evidence>
<feature type="transmembrane region" description="Helical" evidence="3">
    <location>
        <begin position="120"/>
        <end position="140"/>
    </location>
</feature>
<feature type="coiled-coil region" evidence="1">
    <location>
        <begin position="176"/>
        <end position="210"/>
    </location>
</feature>
<evidence type="ECO:0000256" key="3">
    <source>
        <dbReference type="SAM" id="Phobius"/>
    </source>
</evidence>
<evidence type="ECO:0000313" key="6">
    <source>
        <dbReference type="EMBL" id="ACV12874.1"/>
    </source>
</evidence>
<feature type="compositionally biased region" description="Basic and acidic residues" evidence="2">
    <location>
        <begin position="498"/>
        <end position="512"/>
    </location>
</feature>
<feature type="domain" description="DUF1508" evidence="4">
    <location>
        <begin position="364"/>
        <end position="403"/>
    </location>
</feature>
<keyword evidence="1" id="KW-0175">Coiled coil</keyword>
<dbReference type="HOGENOM" id="CLU_510581_0_0_2"/>
<feature type="transmembrane region" description="Helical" evidence="3">
    <location>
        <begin position="31"/>
        <end position="50"/>
    </location>
</feature>
<sequence>MAADSSQNTRLVEWYEERIGQPGTDDEVTGYWIFVLGLLLGILGIFMVIISEPASVLRGWGIVAGAIALALIIAGPLVRLPLDQYASILILVGLVVSIVGVLWFTMAYPDNWRVQSSPIIAVYGVGLLIMAVGGVFAPLLTTRSEAEASRLRDELADAIQDETDLAGVVDDLRAALADADADEADLAGEIDRLRAELTDTAADEDDLSRQLRTLRTSQSRFELYEDAGGQWRWRLRHRNGNLIANGGEGYTRKHNAQKGIAGVRRDALGAELLLIEAEEDLPAEDETFEPVAVAESQATFEVYTDNAGEHRWRLRHDNENVLCDSGEGYDSRSNLKRAIDRVKTYAGSAAYLRFDPTGFEIYEDNAGEYRWRLVHRNGNVLADGGQGYSRYHDARRAVDRLREDLDDYEFEIYEDNAGQFRWRLTASNDRIVADSGQGYNDRDEAESAVERVETYAPDADALDVGPAAFEIYEDAGGKWRWRLRHRNGNILADSGQGYDDRSGARDGIESVKRNGPNADTEDV</sequence>
<dbReference type="InterPro" id="IPR055563">
    <property type="entry name" value="CdpA_N"/>
</dbReference>
<keyword evidence="3" id="KW-1133">Transmembrane helix</keyword>
<name>C7NQE8_HALUD</name>
<dbReference type="GeneID" id="8385018"/>
<evidence type="ECO:0000259" key="4">
    <source>
        <dbReference type="Pfam" id="PF07411"/>
    </source>
</evidence>
<feature type="domain" description="Cell division protein A N-terminal" evidence="5">
    <location>
        <begin position="9"/>
        <end position="144"/>
    </location>
</feature>
<dbReference type="InterPro" id="IPR010879">
    <property type="entry name" value="DUF1508"/>
</dbReference>
<dbReference type="Proteomes" id="UP000002071">
    <property type="component" value="Chromosome"/>
</dbReference>
<accession>C7NQE8</accession>
<feature type="transmembrane region" description="Helical" evidence="3">
    <location>
        <begin position="57"/>
        <end position="78"/>
    </location>
</feature>
<dbReference type="PANTHER" id="PTHR40606:SF1">
    <property type="entry name" value="UPF0339 PROTEIN YEGP"/>
    <property type="match status" value="1"/>
</dbReference>
<feature type="region of interest" description="Disordered" evidence="2">
    <location>
        <begin position="492"/>
        <end position="523"/>
    </location>
</feature>
<dbReference type="RefSeq" id="WP_015790436.1">
    <property type="nucleotide sequence ID" value="NC_013158.1"/>
</dbReference>
<dbReference type="AlphaFoldDB" id="C7NQE8"/>